<evidence type="ECO:0000313" key="2">
    <source>
        <dbReference type="EMBL" id="ETV83619.1"/>
    </source>
</evidence>
<organism evidence="2">
    <name type="scientific">Aphanomyces astaci</name>
    <name type="common">Crayfish plague agent</name>
    <dbReference type="NCBI Taxonomy" id="112090"/>
    <lineage>
        <taxon>Eukaryota</taxon>
        <taxon>Sar</taxon>
        <taxon>Stramenopiles</taxon>
        <taxon>Oomycota</taxon>
        <taxon>Saprolegniomycetes</taxon>
        <taxon>Saprolegniales</taxon>
        <taxon>Verrucalvaceae</taxon>
        <taxon>Aphanomyces</taxon>
    </lineage>
</organism>
<name>W4GX94_APHAT</name>
<dbReference type="AlphaFoldDB" id="W4GX94"/>
<evidence type="ECO:0000256" key="1">
    <source>
        <dbReference type="SAM" id="MobiDB-lite"/>
    </source>
</evidence>
<proteinExistence type="predicted"/>
<feature type="region of interest" description="Disordered" evidence="1">
    <location>
        <begin position="267"/>
        <end position="293"/>
    </location>
</feature>
<dbReference type="GeneID" id="20806307"/>
<feature type="compositionally biased region" description="Basic residues" evidence="1">
    <location>
        <begin position="283"/>
        <end position="293"/>
    </location>
</feature>
<dbReference type="OrthoDB" id="123707at2759"/>
<dbReference type="VEuPathDB" id="FungiDB:H257_04311"/>
<dbReference type="EMBL" id="KI913120">
    <property type="protein sequence ID" value="ETV83619.1"/>
    <property type="molecule type" value="Genomic_DNA"/>
</dbReference>
<reference evidence="2" key="1">
    <citation type="submission" date="2013-12" db="EMBL/GenBank/DDBJ databases">
        <title>The Genome Sequence of Aphanomyces astaci APO3.</title>
        <authorList>
            <consortium name="The Broad Institute Genomics Platform"/>
            <person name="Russ C."/>
            <person name="Tyler B."/>
            <person name="van West P."/>
            <person name="Dieguez-Uribeondo J."/>
            <person name="Young S.K."/>
            <person name="Zeng Q."/>
            <person name="Gargeya S."/>
            <person name="Fitzgerald M."/>
            <person name="Abouelleil A."/>
            <person name="Alvarado L."/>
            <person name="Chapman S.B."/>
            <person name="Gainer-Dewar J."/>
            <person name="Goldberg J."/>
            <person name="Griggs A."/>
            <person name="Gujja S."/>
            <person name="Hansen M."/>
            <person name="Howarth C."/>
            <person name="Imamovic A."/>
            <person name="Ireland A."/>
            <person name="Larimer J."/>
            <person name="McCowan C."/>
            <person name="Murphy C."/>
            <person name="Pearson M."/>
            <person name="Poon T.W."/>
            <person name="Priest M."/>
            <person name="Roberts A."/>
            <person name="Saif S."/>
            <person name="Shea T."/>
            <person name="Sykes S."/>
            <person name="Wortman J."/>
            <person name="Nusbaum C."/>
            <person name="Birren B."/>
        </authorList>
    </citation>
    <scope>NUCLEOTIDE SEQUENCE [LARGE SCALE GENOMIC DNA]</scope>
    <source>
        <strain evidence="2">APO3</strain>
    </source>
</reference>
<sequence length="293" mass="33048">MVRRKSSVGLPGIRRSSSSVLCKCSSELPLVVTVDQLVDDNKKDPNDQINVDVVQAEELLQVVSILESETSEAAQKRQILKLFEWFKAQYAQLTGTLRSSVHREQALMAKCRELKADLLLNVTKIQTKLKVHEVAAQNLAFFKEECERSWQAVHASREREQEALKIIEDLREKVICLEGQVKELQRQPPGPEKNSRLGAFKSSPASNAYMEVDISTFNEWKAVNKVWSPSKSTAKSTNDLYWNNTPLTLSDSRSTFGFSVTPMERAMTAAPSLTRKQPESGHSRSHHNRLPTV</sequence>
<gene>
    <name evidence="2" type="ORF">H257_04311</name>
</gene>
<accession>W4GX94</accession>
<dbReference type="RefSeq" id="XP_009827049.1">
    <property type="nucleotide sequence ID" value="XM_009828747.1"/>
</dbReference>
<protein>
    <submittedName>
        <fullName evidence="2">Uncharacterized protein</fullName>
    </submittedName>
</protein>